<dbReference type="Gene3D" id="3.90.1150.10">
    <property type="entry name" value="Aspartate Aminotransferase, domain 1"/>
    <property type="match status" value="1"/>
</dbReference>
<dbReference type="SUPFAM" id="SSF53383">
    <property type="entry name" value="PLP-dependent transferases"/>
    <property type="match status" value="1"/>
</dbReference>
<dbReference type="PRINTS" id="PR00800">
    <property type="entry name" value="YHDCRBOXLASE"/>
</dbReference>
<dbReference type="Pfam" id="PF00282">
    <property type="entry name" value="Pyridoxal_deC"/>
    <property type="match status" value="1"/>
</dbReference>
<evidence type="ECO:0000256" key="3">
    <source>
        <dbReference type="ARBA" id="ARBA00022793"/>
    </source>
</evidence>
<keyword evidence="7" id="KW-1185">Reference proteome</keyword>
<dbReference type="InterPro" id="IPR010977">
    <property type="entry name" value="Aromatic_deC"/>
</dbReference>
<accession>A0ABW9A5Q8</accession>
<dbReference type="Proteomes" id="UP001629246">
    <property type="component" value="Unassembled WGS sequence"/>
</dbReference>
<organism evidence="6 7">
    <name type="scientific">Herbaspirillum lusitanum</name>
    <dbReference type="NCBI Taxonomy" id="213312"/>
    <lineage>
        <taxon>Bacteria</taxon>
        <taxon>Pseudomonadati</taxon>
        <taxon>Pseudomonadota</taxon>
        <taxon>Betaproteobacteria</taxon>
        <taxon>Burkholderiales</taxon>
        <taxon>Oxalobacteraceae</taxon>
        <taxon>Herbaspirillum</taxon>
    </lineage>
</organism>
<dbReference type="PANTHER" id="PTHR11999">
    <property type="entry name" value="GROUP II PYRIDOXAL-5-PHOSPHATE DECARBOXYLASE"/>
    <property type="match status" value="1"/>
</dbReference>
<dbReference type="PROSITE" id="PS00392">
    <property type="entry name" value="DDC_GAD_HDC_YDC"/>
    <property type="match status" value="1"/>
</dbReference>
<dbReference type="InterPro" id="IPR015421">
    <property type="entry name" value="PyrdxlP-dep_Trfase_major"/>
</dbReference>
<keyword evidence="3" id="KW-0210">Decarboxylase</keyword>
<gene>
    <name evidence="6" type="ORF">PQR62_07175</name>
</gene>
<evidence type="ECO:0000256" key="2">
    <source>
        <dbReference type="ARBA" id="ARBA00009533"/>
    </source>
</evidence>
<dbReference type="EMBL" id="JAQQFM010000003">
    <property type="protein sequence ID" value="MFL9924038.1"/>
    <property type="molecule type" value="Genomic_DNA"/>
</dbReference>
<comment type="similarity">
    <text evidence="2">Belongs to the group II decarboxylase family.</text>
</comment>
<dbReference type="RefSeq" id="WP_408156268.1">
    <property type="nucleotide sequence ID" value="NZ_JAQQFM010000003.1"/>
</dbReference>
<dbReference type="InterPro" id="IPR021115">
    <property type="entry name" value="Pyridoxal-P_BS"/>
</dbReference>
<name>A0ABW9A5Q8_9BURK</name>
<dbReference type="Gene3D" id="3.40.640.10">
    <property type="entry name" value="Type I PLP-dependent aspartate aminotransferase-like (Major domain)"/>
    <property type="match status" value="1"/>
</dbReference>
<proteinExistence type="inferred from homology"/>
<dbReference type="InterPro" id="IPR015422">
    <property type="entry name" value="PyrdxlP-dep_Trfase_small"/>
</dbReference>
<evidence type="ECO:0000313" key="7">
    <source>
        <dbReference type="Proteomes" id="UP001629246"/>
    </source>
</evidence>
<dbReference type="InterPro" id="IPR002129">
    <property type="entry name" value="PyrdxlP-dep_de-COase"/>
</dbReference>
<protein>
    <submittedName>
        <fullName evidence="6">Pyridoxal-dependent decarboxylase</fullName>
    </submittedName>
</protein>
<dbReference type="InterPro" id="IPR015424">
    <property type="entry name" value="PyrdxlP-dep_Trfase"/>
</dbReference>
<dbReference type="PANTHER" id="PTHR11999:SF70">
    <property type="entry name" value="MIP05841P"/>
    <property type="match status" value="1"/>
</dbReference>
<dbReference type="SUPFAM" id="SSF56059">
    <property type="entry name" value="Glutathione synthetase ATP-binding domain-like"/>
    <property type="match status" value="1"/>
</dbReference>
<evidence type="ECO:0000256" key="4">
    <source>
        <dbReference type="ARBA" id="ARBA00022898"/>
    </source>
</evidence>
<sequence length="930" mass="101627">MGSDEKNQDSMLDPRPSEWDELRRQGHAMLDDMFDYIQNIRERPVWQTPPAEKRALFSEALPREGGSLDDAYAMFKDSILPYSVGNVHPGFMGWVHGAGTPVGMLSEMLAAGLNANVGGRDHMPVEVERQIVRWMRELFDFPQEASGVFVTGSSMANFIGVQVARYRAGGSAVRRQGVRQAAGSELLAYTSVAAHGCVARAMDLAGLGSSNLRKIPVSADGGIDLNALRRAIQTDRAAGAQPFLIVGTAGSVDTGAIDDLDALGRIARELNIHFHVDGAYGAMAALSPELKPRLRGIELADSIAMDFHKWLHVPYDAGFVLVRDGSLHLETFVEDPQSYLARNQRGMAAGSPWPCDLGPDLSRGFRALKTWFTFKVYGATRLGQSIERSCTLARAMGAAITELPQLELLAPVSLNIVCFRHRGGAGMSAEQVDALNQQLLLEIQESGIAAPSSTKIGGRFAIRAALFNHRTTQQDIDRMLAFALQAAADKLTPQAPSAAVAAVAVHQENIMSQTPSLPRFVPGSKYQIGLEPLLHAAFFGVDLKPLGNELIAYLADHPNDANALMDLSYVLQINGHEAVAAGTQLEAIGIKRHFHLPTATEGTPRLRLLALVAPGNFMANVPLEFLLSGASIALDTLYVTRDQPVPAVLPPHDVLFAAMGESDETQDILHQLSDAASGWSKPLLNHPMHSLSLSRDVVSILTQDIETVSMPFTARLRRHELEGIQNGDPLNDFLSDGEWPLIVRPLTSHAGHGLEKLNGPQDIAPYLASQPGVQQFFISRFIDYSSADGQFRKYRIVLIKGEPFLCHMAISSHWMIHYLNAGMTESEAKRKEEERVMLSFDQDFAVRHAEAFAGLYDTFPLDYFGMDCAETRDGKLLIFEVDTGMIVHAMDPDDLFPYKAAAMQKVFKAFQNMLFDAAGIARPADELPHA</sequence>
<comment type="caution">
    <text evidence="6">The sequence shown here is derived from an EMBL/GenBank/DDBJ whole genome shotgun (WGS) entry which is preliminary data.</text>
</comment>
<keyword evidence="5" id="KW-0456">Lyase</keyword>
<evidence type="ECO:0000256" key="1">
    <source>
        <dbReference type="ARBA" id="ARBA00001933"/>
    </source>
</evidence>
<evidence type="ECO:0000256" key="5">
    <source>
        <dbReference type="ARBA" id="ARBA00023239"/>
    </source>
</evidence>
<evidence type="ECO:0000313" key="6">
    <source>
        <dbReference type="EMBL" id="MFL9924038.1"/>
    </source>
</evidence>
<comment type="cofactor">
    <cofactor evidence="1">
        <name>pyridoxal 5'-phosphate</name>
        <dbReference type="ChEBI" id="CHEBI:597326"/>
    </cofactor>
</comment>
<dbReference type="Gene3D" id="1.20.1340.10">
    <property type="entry name" value="dopa decarboxylase, N-terminal domain"/>
    <property type="match status" value="1"/>
</dbReference>
<reference evidence="6 7" key="1">
    <citation type="journal article" date="2024" name="Chem. Sci.">
        <title>Discovery of megapolipeptins by genome mining of a Burkholderiales bacteria collection.</title>
        <authorList>
            <person name="Paulo B.S."/>
            <person name="Recchia M.J.J."/>
            <person name="Lee S."/>
            <person name="Fergusson C.H."/>
            <person name="Romanowski S.B."/>
            <person name="Hernandez A."/>
            <person name="Krull N."/>
            <person name="Liu D.Y."/>
            <person name="Cavanagh H."/>
            <person name="Bos A."/>
            <person name="Gray C.A."/>
            <person name="Murphy B.T."/>
            <person name="Linington R.G."/>
            <person name="Eustaquio A.S."/>
        </authorList>
    </citation>
    <scope>NUCLEOTIDE SEQUENCE [LARGE SCALE GENOMIC DNA]</scope>
    <source>
        <strain evidence="6 7">RL21-008-BIB-A</strain>
    </source>
</reference>
<keyword evidence="4" id="KW-0663">Pyridoxal phosphate</keyword>